<dbReference type="Pfam" id="PF00571">
    <property type="entry name" value="CBS"/>
    <property type="match status" value="2"/>
</dbReference>
<keyword evidence="5" id="KW-1185">Reference proteome</keyword>
<feature type="domain" description="CBS" evidence="3">
    <location>
        <begin position="83"/>
        <end position="140"/>
    </location>
</feature>
<dbReference type="InterPro" id="IPR000644">
    <property type="entry name" value="CBS_dom"/>
</dbReference>
<evidence type="ECO:0000256" key="2">
    <source>
        <dbReference type="PROSITE-ProRule" id="PRU00703"/>
    </source>
</evidence>
<protein>
    <submittedName>
        <fullName evidence="4">CBS domain protein</fullName>
    </submittedName>
</protein>
<evidence type="ECO:0000313" key="4">
    <source>
        <dbReference type="EMBL" id="ATX76261.1"/>
    </source>
</evidence>
<dbReference type="CDD" id="cd04584">
    <property type="entry name" value="CBS_pair_AcuB_like"/>
    <property type="match status" value="1"/>
</dbReference>
<dbReference type="PANTHER" id="PTHR43080:SF2">
    <property type="entry name" value="CBS DOMAIN-CONTAINING PROTEIN"/>
    <property type="match status" value="1"/>
</dbReference>
<feature type="domain" description="CBS" evidence="3">
    <location>
        <begin position="9"/>
        <end position="64"/>
    </location>
</feature>
<dbReference type="AlphaFoldDB" id="A0A2K8KQY5"/>
<keyword evidence="1 2" id="KW-0129">CBS domain</keyword>
<dbReference type="SUPFAM" id="SSF54631">
    <property type="entry name" value="CBS-domain pair"/>
    <property type="match status" value="1"/>
</dbReference>
<dbReference type="InterPro" id="IPR046342">
    <property type="entry name" value="CBS_dom_sf"/>
</dbReference>
<evidence type="ECO:0000256" key="1">
    <source>
        <dbReference type="ARBA" id="ARBA00023122"/>
    </source>
</evidence>
<dbReference type="Gene3D" id="3.10.580.10">
    <property type="entry name" value="CBS-domain"/>
    <property type="match status" value="1"/>
</dbReference>
<dbReference type="SMART" id="SM00116">
    <property type="entry name" value="CBS"/>
    <property type="match status" value="2"/>
</dbReference>
<dbReference type="InterPro" id="IPR051257">
    <property type="entry name" value="Diverse_CBS-Domain"/>
</dbReference>
<dbReference type="EMBL" id="CP011797">
    <property type="protein sequence ID" value="ATX76261.1"/>
    <property type="molecule type" value="Genomic_DNA"/>
</dbReference>
<dbReference type="Proteomes" id="UP000229757">
    <property type="component" value="Chromosome"/>
</dbReference>
<dbReference type="KEGG" id="rfo:REIFOR_01112"/>
<sequence length="145" mass="16336">MCMKVNSFMTKHIVTVTMDDKVSHVKYLFDEHEFHHLLVVDRGNLSGVLSDRDLLRVLSPDVDSLDATSRDLACLKKMVHQIMTRNPITLHQDASIRDAIDVLNQHPISCLPIVNDAGKAVGIVTWRDLIRMLARPAEPKVESAE</sequence>
<organism evidence="4 5">
    <name type="scientific">Reinekea forsetii</name>
    <dbReference type="NCBI Taxonomy" id="1336806"/>
    <lineage>
        <taxon>Bacteria</taxon>
        <taxon>Pseudomonadati</taxon>
        <taxon>Pseudomonadota</taxon>
        <taxon>Gammaproteobacteria</taxon>
        <taxon>Oceanospirillales</taxon>
        <taxon>Saccharospirillaceae</taxon>
        <taxon>Reinekea</taxon>
    </lineage>
</organism>
<name>A0A2K8KQY5_9GAMM</name>
<dbReference type="PROSITE" id="PS51371">
    <property type="entry name" value="CBS"/>
    <property type="match status" value="2"/>
</dbReference>
<gene>
    <name evidence="4" type="ORF">REIFOR_01112</name>
</gene>
<evidence type="ECO:0000259" key="3">
    <source>
        <dbReference type="PROSITE" id="PS51371"/>
    </source>
</evidence>
<proteinExistence type="predicted"/>
<accession>A0A2K8KQY5</accession>
<reference evidence="4 5" key="1">
    <citation type="journal article" date="2017" name="Environ. Microbiol.">
        <title>Genomic and physiological analyses of 'Reinekea forsetii' reveal a versatile opportunistic lifestyle during spring algae blooms.</title>
        <authorList>
            <person name="Avci B."/>
            <person name="Hahnke R.L."/>
            <person name="Chafee M."/>
            <person name="Fischer T."/>
            <person name="Gruber-Vodicka H."/>
            <person name="Tegetmeyer H.E."/>
            <person name="Harder J."/>
            <person name="Fuchs B.M."/>
            <person name="Amann R.I."/>
            <person name="Teeling H."/>
        </authorList>
    </citation>
    <scope>NUCLEOTIDE SEQUENCE [LARGE SCALE GENOMIC DNA]</scope>
    <source>
        <strain evidence="4 5">Hel1_31_D35</strain>
    </source>
</reference>
<evidence type="ECO:0000313" key="5">
    <source>
        <dbReference type="Proteomes" id="UP000229757"/>
    </source>
</evidence>
<dbReference type="PANTHER" id="PTHR43080">
    <property type="entry name" value="CBS DOMAIN-CONTAINING PROTEIN CBSX3, MITOCHONDRIAL"/>
    <property type="match status" value="1"/>
</dbReference>